<dbReference type="InterPro" id="IPR045039">
    <property type="entry name" value="NSI-like"/>
</dbReference>
<keyword evidence="2" id="KW-0012">Acyltransferase</keyword>
<dbReference type="CDD" id="cd04301">
    <property type="entry name" value="NAT_SF"/>
    <property type="match status" value="1"/>
</dbReference>
<dbReference type="InterPro" id="IPR000182">
    <property type="entry name" value="GNAT_dom"/>
</dbReference>
<evidence type="ECO:0000313" key="4">
    <source>
        <dbReference type="EMBL" id="PCJ03909.1"/>
    </source>
</evidence>
<dbReference type="PANTHER" id="PTHR43626:SF4">
    <property type="entry name" value="GCN5-RELATED N-ACETYLTRANSFERASE 2, CHLOROPLASTIC"/>
    <property type="match status" value="1"/>
</dbReference>
<sequence length="128" mass="14019">MIYKTNPFPSNDALNILFSSAWGGTSDKDFASILSHSLAHICAYDGGTLIGFVNIAWDGDVHAFILDTSVHKDYQRQGIATTLVKHAADTAQQAGVEWLHVDYDPHLSGFYQDCGFKPTDAGLMNLKK</sequence>
<dbReference type="Pfam" id="PF00583">
    <property type="entry name" value="Acetyltransf_1"/>
    <property type="match status" value="1"/>
</dbReference>
<evidence type="ECO:0000259" key="3">
    <source>
        <dbReference type="PROSITE" id="PS51186"/>
    </source>
</evidence>
<dbReference type="Gene3D" id="3.40.630.30">
    <property type="match status" value="1"/>
</dbReference>
<dbReference type="GO" id="GO:0008080">
    <property type="term" value="F:N-acetyltransferase activity"/>
    <property type="evidence" value="ECO:0007669"/>
    <property type="project" value="InterPro"/>
</dbReference>
<dbReference type="SUPFAM" id="SSF55729">
    <property type="entry name" value="Acyl-CoA N-acyltransferases (Nat)"/>
    <property type="match status" value="1"/>
</dbReference>
<gene>
    <name evidence="4" type="ORF">COB13_01385</name>
</gene>
<organism evidence="4">
    <name type="scientific">OCS116 cluster bacterium</name>
    <dbReference type="NCBI Taxonomy" id="2030921"/>
    <lineage>
        <taxon>Bacteria</taxon>
        <taxon>Pseudomonadati</taxon>
        <taxon>Pseudomonadota</taxon>
        <taxon>Alphaproteobacteria</taxon>
        <taxon>OCS116 cluster</taxon>
    </lineage>
</organism>
<keyword evidence="1 4" id="KW-0808">Transferase</keyword>
<name>A0A2A4Z9Y2_9PROT</name>
<dbReference type="PROSITE" id="PS51186">
    <property type="entry name" value="GNAT"/>
    <property type="match status" value="1"/>
</dbReference>
<dbReference type="PANTHER" id="PTHR43626">
    <property type="entry name" value="ACYL-COA N-ACYLTRANSFERASE"/>
    <property type="match status" value="1"/>
</dbReference>
<accession>A0A2A4Z9Y2</accession>
<dbReference type="EMBL" id="NVUS01000001">
    <property type="protein sequence ID" value="PCJ03909.1"/>
    <property type="molecule type" value="Genomic_DNA"/>
</dbReference>
<dbReference type="GO" id="GO:0005737">
    <property type="term" value="C:cytoplasm"/>
    <property type="evidence" value="ECO:0007669"/>
    <property type="project" value="TreeGrafter"/>
</dbReference>
<reference evidence="4" key="2">
    <citation type="journal article" date="2018" name="ISME J.">
        <title>A dynamic microbial community with high functional redundancy inhabits the cold, oxic subseafloor aquifer.</title>
        <authorList>
            <person name="Tully B.J."/>
            <person name="Wheat C.G."/>
            <person name="Glazer B.T."/>
            <person name="Huber J.A."/>
        </authorList>
    </citation>
    <scope>NUCLEOTIDE SEQUENCE</scope>
    <source>
        <strain evidence="4">NORP83</strain>
    </source>
</reference>
<dbReference type="AlphaFoldDB" id="A0A2A4Z9Y2"/>
<reference key="1">
    <citation type="submission" date="2017-08" db="EMBL/GenBank/DDBJ databases">
        <title>A dynamic microbial community with high functional redundancy inhabits the cold, oxic subseafloor aquifer.</title>
        <authorList>
            <person name="Tully B.J."/>
            <person name="Wheat C.G."/>
            <person name="Glazer B.T."/>
            <person name="Huber J.A."/>
        </authorList>
    </citation>
    <scope>NUCLEOTIDE SEQUENCE [LARGE SCALE GENOMIC DNA]</scope>
</reference>
<evidence type="ECO:0000256" key="1">
    <source>
        <dbReference type="ARBA" id="ARBA00022679"/>
    </source>
</evidence>
<proteinExistence type="predicted"/>
<feature type="domain" description="N-acetyltransferase" evidence="3">
    <location>
        <begin position="1"/>
        <end position="128"/>
    </location>
</feature>
<comment type="caution">
    <text evidence="4">The sequence shown here is derived from an EMBL/GenBank/DDBJ whole genome shotgun (WGS) entry which is preliminary data.</text>
</comment>
<evidence type="ECO:0000256" key="2">
    <source>
        <dbReference type="ARBA" id="ARBA00023315"/>
    </source>
</evidence>
<dbReference type="InterPro" id="IPR016181">
    <property type="entry name" value="Acyl_CoA_acyltransferase"/>
</dbReference>
<protein>
    <submittedName>
        <fullName evidence="4">GNAT family N-acetyltransferase</fullName>
    </submittedName>
</protein>